<sequence length="382" mass="41150">MNLIARDWETSSWIEIAVRDGVVESVDRLDDPAPVGADDPFVAPAFWDVQTNGRWGHSFSSPELTADQVVAIVRAQRELGTARLCPTLVTAPIDHMIHGLRTIASACETHPDVARMVVGIHLEGPYLSDLPGYRGAHPPEAMHDPDWNEFERLQQASGDRVILMTLAPERTGAIAFIDRAARAGLTIALGHTAADGPTLRAAVDAGARLSTHLGNGIVAELPRHPNPIWRQAAEDRLWASLIADGWHLDPDVLRVLVRAKGLDRVVLVSDAGWLSGLPVGTYGDWAVDPSGKIVVAGTPYLAGSNQGLETGLRNLDRVVPCFPRPLLDTVTTNPAALLNRPAPRIAPGEPANLVVVRRPEPGAFTLERTCVDGVWVENSSNP</sequence>
<dbReference type="RefSeq" id="WP_076345335.1">
    <property type="nucleotide sequence ID" value="NZ_CP019082.1"/>
</dbReference>
<feature type="binding site" evidence="6">
    <location>
        <position position="223"/>
    </location>
    <ligand>
        <name>substrate</name>
    </ligand>
</feature>
<feature type="binding site" evidence="6">
    <location>
        <position position="136"/>
    </location>
    <ligand>
        <name>substrate</name>
    </ligand>
</feature>
<dbReference type="GO" id="GO:0008448">
    <property type="term" value="F:N-acetylglucosamine-6-phosphate deacetylase activity"/>
    <property type="evidence" value="ECO:0007669"/>
    <property type="project" value="UniProtKB-EC"/>
</dbReference>
<feature type="binding site" evidence="6">
    <location>
        <begin position="301"/>
        <end position="303"/>
    </location>
    <ligand>
        <name>substrate</name>
    </ligand>
</feature>
<name>A0A1U7CNS7_9BACT</name>
<evidence type="ECO:0000256" key="4">
    <source>
        <dbReference type="PIRNR" id="PIRNR038994"/>
    </source>
</evidence>
<reference evidence="9" key="1">
    <citation type="submission" date="2016-12" db="EMBL/GenBank/DDBJ databases">
        <title>Comparative genomics of four Isosphaeraceae planctomycetes: a common pool of plasmids and glycoside hydrolase genes.</title>
        <authorList>
            <person name="Ivanova A."/>
        </authorList>
    </citation>
    <scope>NUCLEOTIDE SEQUENCE [LARGE SCALE GENOMIC DNA]</scope>
    <source>
        <strain evidence="9">PX4</strain>
    </source>
</reference>
<dbReference type="PANTHER" id="PTHR11113:SF14">
    <property type="entry name" value="N-ACETYLGLUCOSAMINE-6-PHOSPHATE DEACETYLASE"/>
    <property type="match status" value="1"/>
</dbReference>
<dbReference type="GO" id="GO:0046872">
    <property type="term" value="F:metal ion binding"/>
    <property type="evidence" value="ECO:0007669"/>
    <property type="project" value="UniProtKB-KW"/>
</dbReference>
<feature type="binding site" evidence="7">
    <location>
        <position position="123"/>
    </location>
    <ligand>
        <name>Zn(2+)</name>
        <dbReference type="ChEBI" id="CHEBI:29105"/>
    </ligand>
</feature>
<keyword evidence="2 7" id="KW-0479">Metal-binding</keyword>
<dbReference type="GO" id="GO:0006046">
    <property type="term" value="P:N-acetylglucosamine catabolic process"/>
    <property type="evidence" value="ECO:0007669"/>
    <property type="project" value="TreeGrafter"/>
</dbReference>
<dbReference type="KEGG" id="pbor:BSF38_02062"/>
<comment type="cofactor">
    <cofactor evidence="7">
        <name>a divalent metal cation</name>
        <dbReference type="ChEBI" id="CHEBI:60240"/>
    </cofactor>
    <text evidence="7">Binds 1 divalent metal cation per subunit.</text>
</comment>
<dbReference type="InterPro" id="IPR003764">
    <property type="entry name" value="GlcNAc_6-P_deAcase"/>
</dbReference>
<dbReference type="AlphaFoldDB" id="A0A1U7CNS7"/>
<feature type="binding site" evidence="7">
    <location>
        <position position="212"/>
    </location>
    <ligand>
        <name>Zn(2+)</name>
        <dbReference type="ChEBI" id="CHEBI:29105"/>
    </ligand>
</feature>
<organism evidence="8 9">
    <name type="scientific">Paludisphaera borealis</name>
    <dbReference type="NCBI Taxonomy" id="1387353"/>
    <lineage>
        <taxon>Bacteria</taxon>
        <taxon>Pseudomonadati</taxon>
        <taxon>Planctomycetota</taxon>
        <taxon>Planctomycetia</taxon>
        <taxon>Isosphaerales</taxon>
        <taxon>Isosphaeraceae</taxon>
        <taxon>Paludisphaera</taxon>
    </lineage>
</organism>
<evidence type="ECO:0000256" key="6">
    <source>
        <dbReference type="PIRSR" id="PIRSR038994-2"/>
    </source>
</evidence>
<keyword evidence="9" id="KW-1185">Reference proteome</keyword>
<dbReference type="EMBL" id="CP019082">
    <property type="protein sequence ID" value="APW60587.1"/>
    <property type="molecule type" value="Genomic_DNA"/>
</dbReference>
<feature type="active site" description="Proton donor/acceptor" evidence="5">
    <location>
        <position position="270"/>
    </location>
</feature>
<protein>
    <submittedName>
        <fullName evidence="8">N-acetylglucosamine 6-phosphate deacetylase</fullName>
        <ecNumber evidence="8">3.5.1.25</ecNumber>
    </submittedName>
</protein>
<dbReference type="InterPro" id="IPR032466">
    <property type="entry name" value="Metal_Hydrolase"/>
</dbReference>
<dbReference type="SUPFAM" id="SSF51556">
    <property type="entry name" value="Metallo-dependent hydrolases"/>
    <property type="match status" value="1"/>
</dbReference>
<feature type="binding site" evidence="7">
    <location>
        <position position="191"/>
    </location>
    <ligand>
        <name>Zn(2+)</name>
        <dbReference type="ChEBI" id="CHEBI:29105"/>
    </ligand>
</feature>
<feature type="binding site" evidence="6">
    <location>
        <begin position="215"/>
        <end position="216"/>
    </location>
    <ligand>
        <name>substrate</name>
    </ligand>
</feature>
<accession>A0A1U7CNS7</accession>
<dbReference type="Proteomes" id="UP000186309">
    <property type="component" value="Chromosome"/>
</dbReference>
<dbReference type="PANTHER" id="PTHR11113">
    <property type="entry name" value="N-ACETYLGLUCOSAMINE-6-PHOSPHATE DEACETYLASE"/>
    <property type="match status" value="1"/>
</dbReference>
<comment type="similarity">
    <text evidence="1 4">Belongs to the metallo-dependent hydrolases superfamily. NagA family.</text>
</comment>
<evidence type="ECO:0000313" key="9">
    <source>
        <dbReference type="Proteomes" id="UP000186309"/>
    </source>
</evidence>
<proteinExistence type="inferred from homology"/>
<gene>
    <name evidence="8" type="ORF">BSF38_02062</name>
</gene>
<keyword evidence="4" id="KW-0119">Carbohydrate metabolism</keyword>
<dbReference type="STRING" id="1387353.BSF38_02062"/>
<evidence type="ECO:0000313" key="8">
    <source>
        <dbReference type="EMBL" id="APW60587.1"/>
    </source>
</evidence>
<evidence type="ECO:0000256" key="5">
    <source>
        <dbReference type="PIRSR" id="PIRSR038994-1"/>
    </source>
</evidence>
<dbReference type="OrthoDB" id="9776488at2"/>
<feature type="binding site" evidence="6">
    <location>
        <position position="247"/>
    </location>
    <ligand>
        <name>substrate</name>
    </ligand>
</feature>
<dbReference type="PIRSF" id="PIRSF038994">
    <property type="entry name" value="NagA"/>
    <property type="match status" value="1"/>
</dbReference>
<dbReference type="EC" id="3.5.1.25" evidence="8"/>
<evidence type="ECO:0000256" key="2">
    <source>
        <dbReference type="ARBA" id="ARBA00022723"/>
    </source>
</evidence>
<keyword evidence="3 4" id="KW-0378">Hydrolase</keyword>
<evidence type="ECO:0000256" key="7">
    <source>
        <dbReference type="PIRSR" id="PIRSR038994-3"/>
    </source>
</evidence>
<evidence type="ECO:0000256" key="1">
    <source>
        <dbReference type="ARBA" id="ARBA00010716"/>
    </source>
</evidence>
<evidence type="ECO:0000256" key="3">
    <source>
        <dbReference type="ARBA" id="ARBA00022801"/>
    </source>
</evidence>
<dbReference type="Gene3D" id="3.20.20.140">
    <property type="entry name" value="Metal-dependent hydrolases"/>
    <property type="match status" value="1"/>
</dbReference>